<sequence>MVQVRGKLGELIWPIWGLMEESELQFEQKLSVHQQQVTLEIGFLHYHVKRTSLCNRREVLDGIQEPRSDRWSGVQHPGANSTRISSKPHHAVDKTTITMSSSASSRETSSSPEKKPLAAKDLINRGVYKSNPLGTSTFVGLRALDPLLQFQLLRHGYGEALLSSLNITPLSRIESTLLSRSVSDVDLSLLSSSIGLPLPRLILLLMATGSSIKQIFWLLRTSKEEFPVSAALSVSAYNTVVNSLASLLLLAASTSSALATPTLVIPIPYLGTASLSLPTAVGSMLYITGMYVEASSEIKRKNFKDDPKNKGKICDQGLWGKARHVNYAGYTLWRTGYALAAGGWIAGAAFAAWHYWTFAYRSIGLMDEYMSGRYKEQWDRYKVEVPWKLFPGVY</sequence>
<reference evidence="3" key="2">
    <citation type="submission" date="2023-06" db="EMBL/GenBank/DDBJ databases">
        <authorList>
            <consortium name="Lawrence Berkeley National Laboratory"/>
            <person name="Haridas S."/>
            <person name="Hensen N."/>
            <person name="Bonometti L."/>
            <person name="Westerberg I."/>
            <person name="Brannstrom I.O."/>
            <person name="Guillou S."/>
            <person name="Cros-Aarteil S."/>
            <person name="Calhoun S."/>
            <person name="Kuo A."/>
            <person name="Mondo S."/>
            <person name="Pangilinan J."/>
            <person name="Riley R."/>
            <person name="Labutti K."/>
            <person name="Andreopoulos B."/>
            <person name="Lipzen A."/>
            <person name="Chen C."/>
            <person name="Yanf M."/>
            <person name="Daum C."/>
            <person name="Ng V."/>
            <person name="Clum A."/>
            <person name="Steindorff A."/>
            <person name="Ohm R."/>
            <person name="Martin F."/>
            <person name="Silar P."/>
            <person name="Natvig D."/>
            <person name="Lalanne C."/>
            <person name="Gautier V."/>
            <person name="Ament-Velasquez S.L."/>
            <person name="Kruys A."/>
            <person name="Hutchinson M.I."/>
            <person name="Powell A.J."/>
            <person name="Barry K."/>
            <person name="Miller A.N."/>
            <person name="Grigoriev I.V."/>
            <person name="Debuchy R."/>
            <person name="Gladieux P."/>
            <person name="Thoren M.H."/>
            <person name="Johannesson H."/>
        </authorList>
    </citation>
    <scope>NUCLEOTIDE SEQUENCE</scope>
    <source>
        <strain evidence="3">CBS 118394</strain>
    </source>
</reference>
<dbReference type="InterPro" id="IPR010721">
    <property type="entry name" value="UstE-like"/>
</dbReference>
<keyword evidence="2" id="KW-0472">Membrane</keyword>
<dbReference type="PANTHER" id="PTHR32251">
    <property type="entry name" value="3-OXO-5-ALPHA-STEROID 4-DEHYDROGENASE"/>
    <property type="match status" value="1"/>
</dbReference>
<dbReference type="AlphaFoldDB" id="A0AAE0I5L1"/>
<dbReference type="Proteomes" id="UP001283341">
    <property type="component" value="Unassembled WGS sequence"/>
</dbReference>
<feature type="transmembrane region" description="Helical" evidence="2">
    <location>
        <begin position="272"/>
        <end position="292"/>
    </location>
</feature>
<accession>A0AAE0I5L1</accession>
<proteinExistence type="predicted"/>
<dbReference type="GO" id="GO:0016020">
    <property type="term" value="C:membrane"/>
    <property type="evidence" value="ECO:0007669"/>
    <property type="project" value="TreeGrafter"/>
</dbReference>
<protein>
    <recommendedName>
        <fullName evidence="5">Steroid 5-alpha reductase C-terminal domain-containing protein</fullName>
    </recommendedName>
</protein>
<evidence type="ECO:0000313" key="3">
    <source>
        <dbReference type="EMBL" id="KAK3318865.1"/>
    </source>
</evidence>
<feature type="transmembrane region" description="Helical" evidence="2">
    <location>
        <begin position="337"/>
        <end position="356"/>
    </location>
</feature>
<keyword evidence="2" id="KW-1133">Transmembrane helix</keyword>
<gene>
    <name evidence="3" type="ORF">B0H66DRAFT_582357</name>
</gene>
<dbReference type="Gene3D" id="1.20.120.1630">
    <property type="match status" value="1"/>
</dbReference>
<name>A0AAE0I5L1_9PEZI</name>
<dbReference type="Pfam" id="PF06966">
    <property type="entry name" value="DUF1295"/>
    <property type="match status" value="1"/>
</dbReference>
<organism evidence="3 4">
    <name type="scientific">Apodospora peruviana</name>
    <dbReference type="NCBI Taxonomy" id="516989"/>
    <lineage>
        <taxon>Eukaryota</taxon>
        <taxon>Fungi</taxon>
        <taxon>Dikarya</taxon>
        <taxon>Ascomycota</taxon>
        <taxon>Pezizomycotina</taxon>
        <taxon>Sordariomycetes</taxon>
        <taxon>Sordariomycetidae</taxon>
        <taxon>Sordariales</taxon>
        <taxon>Lasiosphaeriaceae</taxon>
        <taxon>Apodospora</taxon>
    </lineage>
</organism>
<evidence type="ECO:0000256" key="1">
    <source>
        <dbReference type="SAM" id="MobiDB-lite"/>
    </source>
</evidence>
<evidence type="ECO:0000256" key="2">
    <source>
        <dbReference type="SAM" id="Phobius"/>
    </source>
</evidence>
<feature type="region of interest" description="Disordered" evidence="1">
    <location>
        <begin position="68"/>
        <end position="116"/>
    </location>
</feature>
<evidence type="ECO:0000313" key="4">
    <source>
        <dbReference type="Proteomes" id="UP001283341"/>
    </source>
</evidence>
<keyword evidence="4" id="KW-1185">Reference proteome</keyword>
<reference evidence="3" key="1">
    <citation type="journal article" date="2023" name="Mol. Phylogenet. Evol.">
        <title>Genome-scale phylogeny and comparative genomics of the fungal order Sordariales.</title>
        <authorList>
            <person name="Hensen N."/>
            <person name="Bonometti L."/>
            <person name="Westerberg I."/>
            <person name="Brannstrom I.O."/>
            <person name="Guillou S."/>
            <person name="Cros-Aarteil S."/>
            <person name="Calhoun S."/>
            <person name="Haridas S."/>
            <person name="Kuo A."/>
            <person name="Mondo S."/>
            <person name="Pangilinan J."/>
            <person name="Riley R."/>
            <person name="LaButti K."/>
            <person name="Andreopoulos B."/>
            <person name="Lipzen A."/>
            <person name="Chen C."/>
            <person name="Yan M."/>
            <person name="Daum C."/>
            <person name="Ng V."/>
            <person name="Clum A."/>
            <person name="Steindorff A."/>
            <person name="Ohm R.A."/>
            <person name="Martin F."/>
            <person name="Silar P."/>
            <person name="Natvig D.O."/>
            <person name="Lalanne C."/>
            <person name="Gautier V."/>
            <person name="Ament-Velasquez S.L."/>
            <person name="Kruys A."/>
            <person name="Hutchinson M.I."/>
            <person name="Powell A.J."/>
            <person name="Barry K."/>
            <person name="Miller A.N."/>
            <person name="Grigoriev I.V."/>
            <person name="Debuchy R."/>
            <person name="Gladieux P."/>
            <person name="Hiltunen Thoren M."/>
            <person name="Johannesson H."/>
        </authorList>
    </citation>
    <scope>NUCLEOTIDE SEQUENCE</scope>
    <source>
        <strain evidence="3">CBS 118394</strain>
    </source>
</reference>
<keyword evidence="2" id="KW-0812">Transmembrane</keyword>
<dbReference type="PANTHER" id="PTHR32251:SF15">
    <property type="entry name" value="3-OXO-5-ALPHA-STEROID 4-DEHYDROGENASE (DUF1295)"/>
    <property type="match status" value="1"/>
</dbReference>
<feature type="compositionally biased region" description="Low complexity" evidence="1">
    <location>
        <begin position="95"/>
        <end position="111"/>
    </location>
</feature>
<dbReference type="EMBL" id="JAUEDM010000004">
    <property type="protein sequence ID" value="KAK3318865.1"/>
    <property type="molecule type" value="Genomic_DNA"/>
</dbReference>
<comment type="caution">
    <text evidence="3">The sequence shown here is derived from an EMBL/GenBank/DDBJ whole genome shotgun (WGS) entry which is preliminary data.</text>
</comment>
<evidence type="ECO:0008006" key="5">
    <source>
        <dbReference type="Google" id="ProtNLM"/>
    </source>
</evidence>